<protein>
    <submittedName>
        <fullName evidence="2">Uncharacterized protein</fullName>
    </submittedName>
</protein>
<feature type="signal peptide" evidence="1">
    <location>
        <begin position="1"/>
        <end position="19"/>
    </location>
</feature>
<evidence type="ECO:0000313" key="3">
    <source>
        <dbReference type="Proteomes" id="UP000297245"/>
    </source>
</evidence>
<evidence type="ECO:0000256" key="1">
    <source>
        <dbReference type="SAM" id="SignalP"/>
    </source>
</evidence>
<dbReference type="Proteomes" id="UP000297245">
    <property type="component" value="Unassembled WGS sequence"/>
</dbReference>
<keyword evidence="3" id="KW-1185">Reference proteome</keyword>
<dbReference type="AlphaFoldDB" id="A0A4S8LLT3"/>
<feature type="chain" id="PRO_5020182173" evidence="1">
    <location>
        <begin position="20"/>
        <end position="137"/>
    </location>
</feature>
<reference evidence="2 3" key="1">
    <citation type="journal article" date="2019" name="Nat. Ecol. Evol.">
        <title>Megaphylogeny resolves global patterns of mushroom evolution.</title>
        <authorList>
            <person name="Varga T."/>
            <person name="Krizsan K."/>
            <person name="Foldi C."/>
            <person name="Dima B."/>
            <person name="Sanchez-Garcia M."/>
            <person name="Sanchez-Ramirez S."/>
            <person name="Szollosi G.J."/>
            <person name="Szarkandi J.G."/>
            <person name="Papp V."/>
            <person name="Albert L."/>
            <person name="Andreopoulos W."/>
            <person name="Angelini C."/>
            <person name="Antonin V."/>
            <person name="Barry K.W."/>
            <person name="Bougher N.L."/>
            <person name="Buchanan P."/>
            <person name="Buyck B."/>
            <person name="Bense V."/>
            <person name="Catcheside P."/>
            <person name="Chovatia M."/>
            <person name="Cooper J."/>
            <person name="Damon W."/>
            <person name="Desjardin D."/>
            <person name="Finy P."/>
            <person name="Geml J."/>
            <person name="Haridas S."/>
            <person name="Hughes K."/>
            <person name="Justo A."/>
            <person name="Karasinski D."/>
            <person name="Kautmanova I."/>
            <person name="Kiss B."/>
            <person name="Kocsube S."/>
            <person name="Kotiranta H."/>
            <person name="LaButti K.M."/>
            <person name="Lechner B.E."/>
            <person name="Liimatainen K."/>
            <person name="Lipzen A."/>
            <person name="Lukacs Z."/>
            <person name="Mihaltcheva S."/>
            <person name="Morgado L.N."/>
            <person name="Niskanen T."/>
            <person name="Noordeloos M.E."/>
            <person name="Ohm R.A."/>
            <person name="Ortiz-Santana B."/>
            <person name="Ovrebo C."/>
            <person name="Racz N."/>
            <person name="Riley R."/>
            <person name="Savchenko A."/>
            <person name="Shiryaev A."/>
            <person name="Soop K."/>
            <person name="Spirin V."/>
            <person name="Szebenyi C."/>
            <person name="Tomsovsky M."/>
            <person name="Tulloss R.E."/>
            <person name="Uehling J."/>
            <person name="Grigoriev I.V."/>
            <person name="Vagvolgyi C."/>
            <person name="Papp T."/>
            <person name="Martin F.M."/>
            <person name="Miettinen O."/>
            <person name="Hibbett D.S."/>
            <person name="Nagy L.G."/>
        </authorList>
    </citation>
    <scope>NUCLEOTIDE SEQUENCE [LARGE SCALE GENOMIC DNA]</scope>
    <source>
        <strain evidence="2 3">CBS 962.96</strain>
    </source>
</reference>
<dbReference type="EMBL" id="ML179351">
    <property type="protein sequence ID" value="THU89970.1"/>
    <property type="molecule type" value="Genomic_DNA"/>
</dbReference>
<accession>A0A4S8LLT3</accession>
<gene>
    <name evidence="2" type="ORF">K435DRAFT_276597</name>
</gene>
<name>A0A4S8LLT3_DENBC</name>
<proteinExistence type="predicted"/>
<dbReference type="OrthoDB" id="430044at2759"/>
<sequence>MIICTYWFWDSMAVDFLCSAMLCRMNLVEAPGNSMAYLSPPQIVSLVIHDQVSKAKESAGEANAYSLLIGCSSDVSLSQLQPDNYRLSIFGLDGILDLLGHTLSVCSRSYWLFQTDEQKVGCVIISVAVVKKVHHQL</sequence>
<organism evidence="2 3">
    <name type="scientific">Dendrothele bispora (strain CBS 962.96)</name>
    <dbReference type="NCBI Taxonomy" id="1314807"/>
    <lineage>
        <taxon>Eukaryota</taxon>
        <taxon>Fungi</taxon>
        <taxon>Dikarya</taxon>
        <taxon>Basidiomycota</taxon>
        <taxon>Agaricomycotina</taxon>
        <taxon>Agaricomycetes</taxon>
        <taxon>Agaricomycetidae</taxon>
        <taxon>Agaricales</taxon>
        <taxon>Agaricales incertae sedis</taxon>
        <taxon>Dendrothele</taxon>
    </lineage>
</organism>
<evidence type="ECO:0000313" key="2">
    <source>
        <dbReference type="EMBL" id="THU89970.1"/>
    </source>
</evidence>
<keyword evidence="1" id="KW-0732">Signal</keyword>